<evidence type="ECO:0000256" key="3">
    <source>
        <dbReference type="ARBA" id="ARBA00022723"/>
    </source>
</evidence>
<protein>
    <recommendedName>
        <fullName evidence="8">Metalloendopeptidase OMA1, mitochondrial</fullName>
    </recommendedName>
    <alternativeName>
        <fullName evidence="9">Overlapping with the m-AAA protease 1 homolog</fullName>
    </alternativeName>
</protein>
<evidence type="ECO:0000256" key="9">
    <source>
        <dbReference type="ARBA" id="ARBA00042978"/>
    </source>
</evidence>
<comment type="similarity">
    <text evidence="7">Belongs to the peptidase M48 family.</text>
</comment>
<dbReference type="InterPro" id="IPR001304">
    <property type="entry name" value="C-type_lectin-like"/>
</dbReference>
<gene>
    <name evidence="11" type="ORF">CTOB1V02_LOCUS1454</name>
</gene>
<dbReference type="Pfam" id="PF01435">
    <property type="entry name" value="Peptidase_M48"/>
    <property type="match status" value="1"/>
</dbReference>
<dbReference type="CDD" id="cd07331">
    <property type="entry name" value="M48C_Oma1_like"/>
    <property type="match status" value="1"/>
</dbReference>
<dbReference type="GO" id="GO:0034982">
    <property type="term" value="P:mitochondrial protein processing"/>
    <property type="evidence" value="ECO:0007669"/>
    <property type="project" value="TreeGrafter"/>
</dbReference>
<dbReference type="InterPro" id="IPR001915">
    <property type="entry name" value="Peptidase_M48"/>
</dbReference>
<keyword evidence="5" id="KW-0862">Zinc</keyword>
<evidence type="ECO:0000313" key="11">
    <source>
        <dbReference type="EMBL" id="CAD7223470.1"/>
    </source>
</evidence>
<evidence type="ECO:0000256" key="4">
    <source>
        <dbReference type="ARBA" id="ARBA00022801"/>
    </source>
</evidence>
<dbReference type="InterPro" id="IPR051156">
    <property type="entry name" value="Mito/Outer_Membr_Metalloprot"/>
</dbReference>
<evidence type="ECO:0000256" key="6">
    <source>
        <dbReference type="ARBA" id="ARBA00023049"/>
    </source>
</evidence>
<dbReference type="EMBL" id="OB660205">
    <property type="protein sequence ID" value="CAD7223470.1"/>
    <property type="molecule type" value="Genomic_DNA"/>
</dbReference>
<keyword evidence="2" id="KW-0645">Protease</keyword>
<dbReference type="CDD" id="cd00037">
    <property type="entry name" value="CLECT"/>
    <property type="match status" value="1"/>
</dbReference>
<dbReference type="SUPFAM" id="SSF56436">
    <property type="entry name" value="C-type lectin-like"/>
    <property type="match status" value="1"/>
</dbReference>
<dbReference type="InterPro" id="IPR016187">
    <property type="entry name" value="CTDL_fold"/>
</dbReference>
<keyword evidence="6" id="KW-0482">Metalloprotease</keyword>
<dbReference type="GO" id="GO:0005743">
    <property type="term" value="C:mitochondrial inner membrane"/>
    <property type="evidence" value="ECO:0007669"/>
    <property type="project" value="TreeGrafter"/>
</dbReference>
<dbReference type="Gene3D" id="3.30.2010.10">
    <property type="entry name" value="Metalloproteases ('zincins'), catalytic domain"/>
    <property type="match status" value="1"/>
</dbReference>
<evidence type="ECO:0000256" key="5">
    <source>
        <dbReference type="ARBA" id="ARBA00022833"/>
    </source>
</evidence>
<feature type="domain" description="C-type lectin" evidence="10">
    <location>
        <begin position="62"/>
        <end position="152"/>
    </location>
</feature>
<dbReference type="Gene3D" id="3.10.100.10">
    <property type="entry name" value="Mannose-Binding Protein A, subunit A"/>
    <property type="match status" value="1"/>
</dbReference>
<dbReference type="InterPro" id="IPR016186">
    <property type="entry name" value="C-type_lectin-like/link_sf"/>
</dbReference>
<keyword evidence="4" id="KW-0378">Hydrolase</keyword>
<evidence type="ECO:0000259" key="10">
    <source>
        <dbReference type="PROSITE" id="PS50041"/>
    </source>
</evidence>
<evidence type="ECO:0000256" key="7">
    <source>
        <dbReference type="ARBA" id="ARBA00038233"/>
    </source>
</evidence>
<evidence type="ECO:0000256" key="8">
    <source>
        <dbReference type="ARBA" id="ARBA00040360"/>
    </source>
</evidence>
<keyword evidence="3" id="KW-0479">Metal-binding</keyword>
<dbReference type="Pfam" id="PF00059">
    <property type="entry name" value="Lectin_C"/>
    <property type="match status" value="1"/>
</dbReference>
<dbReference type="SMART" id="SM00034">
    <property type="entry name" value="CLECT"/>
    <property type="match status" value="1"/>
</dbReference>
<dbReference type="OrthoDB" id="7464992at2759"/>
<proteinExistence type="inferred from homology"/>
<dbReference type="GO" id="GO:0046872">
    <property type="term" value="F:metal ion binding"/>
    <property type="evidence" value="ECO:0007669"/>
    <property type="project" value="UniProtKB-KW"/>
</dbReference>
<dbReference type="PANTHER" id="PTHR22726:SF1">
    <property type="entry name" value="METALLOENDOPEPTIDASE OMA1, MITOCHONDRIAL"/>
    <property type="match status" value="1"/>
</dbReference>
<sequence>MVSTRLGNGAFVVPRLTFDQRLYGGNGINSQPFQYPDGCYNSILRIIPPLSGCGADKVFFSETRKCYYLGTESVNWQTAYARCLAMGMDLTSIHRDEENLFVVALHQAFGTTEDFWLGLNDIIEEGTFRWTDGTPLNYRNWLASPPQPDNAGGARKLRPKFRSSSDQDQYGTRTKLLGLYAVVAFVGSVVAVFFSTPNPLSGRNQIMLFPRSVTRAAGNVDEALIMTVFAGQFRNTSDLKTRRVQEVVSRLAWSPLHLRSLEGPSKINVFVLRENIVQAFVMASGNVVVFDGILLLCPTNGRLAAVLGHEMTHRMLDHVRERVSTSRLVQTLMTFTHFGTWMLLGSDIHAYLNSVFTELIANYFIHAPLSRRLELEADWYGVIMEGNSCFDPREAEVFWWLMDEVNRNATSSYLFRANEKWATHPSFAQRKAQISDLLATAMIDVYPMDKCGDLPSSDPRDTTTDREAKIIYLHSQGQLSCLPQDSAPPTTTPSWGVINWLLTWFVASNDNSSSSANFHQTLENYPVCNADNRFY</sequence>
<organism evidence="11">
    <name type="scientific">Cyprideis torosa</name>
    <dbReference type="NCBI Taxonomy" id="163714"/>
    <lineage>
        <taxon>Eukaryota</taxon>
        <taxon>Metazoa</taxon>
        <taxon>Ecdysozoa</taxon>
        <taxon>Arthropoda</taxon>
        <taxon>Crustacea</taxon>
        <taxon>Oligostraca</taxon>
        <taxon>Ostracoda</taxon>
        <taxon>Podocopa</taxon>
        <taxon>Podocopida</taxon>
        <taxon>Cytherocopina</taxon>
        <taxon>Cytheroidea</taxon>
        <taxon>Cytherideidae</taxon>
        <taxon>Cyprideis</taxon>
    </lineage>
</organism>
<dbReference type="AlphaFoldDB" id="A0A7R8W4B0"/>
<name>A0A7R8W4B0_9CRUS</name>
<evidence type="ECO:0000256" key="2">
    <source>
        <dbReference type="ARBA" id="ARBA00022670"/>
    </source>
</evidence>
<accession>A0A7R8W4B0</accession>
<comment type="cofactor">
    <cofactor evidence="1">
        <name>Zn(2+)</name>
        <dbReference type="ChEBI" id="CHEBI:29105"/>
    </cofactor>
</comment>
<evidence type="ECO:0000256" key="1">
    <source>
        <dbReference type="ARBA" id="ARBA00001947"/>
    </source>
</evidence>
<dbReference type="GO" id="GO:0006515">
    <property type="term" value="P:protein quality control for misfolded or incompletely synthesized proteins"/>
    <property type="evidence" value="ECO:0007669"/>
    <property type="project" value="TreeGrafter"/>
</dbReference>
<dbReference type="PANTHER" id="PTHR22726">
    <property type="entry name" value="METALLOENDOPEPTIDASE OMA1"/>
    <property type="match status" value="1"/>
</dbReference>
<dbReference type="GO" id="GO:0004222">
    <property type="term" value="F:metalloendopeptidase activity"/>
    <property type="evidence" value="ECO:0007669"/>
    <property type="project" value="InterPro"/>
</dbReference>
<dbReference type="PROSITE" id="PS50041">
    <property type="entry name" value="C_TYPE_LECTIN_2"/>
    <property type="match status" value="1"/>
</dbReference>
<reference evidence="11" key="1">
    <citation type="submission" date="2020-11" db="EMBL/GenBank/DDBJ databases">
        <authorList>
            <person name="Tran Van P."/>
        </authorList>
    </citation>
    <scope>NUCLEOTIDE SEQUENCE</scope>
</reference>